<name>A0A0A9EMH5_ARUDO</name>
<organism evidence="2">
    <name type="scientific">Arundo donax</name>
    <name type="common">Giant reed</name>
    <name type="synonym">Donax arundinaceus</name>
    <dbReference type="NCBI Taxonomy" id="35708"/>
    <lineage>
        <taxon>Eukaryota</taxon>
        <taxon>Viridiplantae</taxon>
        <taxon>Streptophyta</taxon>
        <taxon>Embryophyta</taxon>
        <taxon>Tracheophyta</taxon>
        <taxon>Spermatophyta</taxon>
        <taxon>Magnoliopsida</taxon>
        <taxon>Liliopsida</taxon>
        <taxon>Poales</taxon>
        <taxon>Poaceae</taxon>
        <taxon>PACMAD clade</taxon>
        <taxon>Arundinoideae</taxon>
        <taxon>Arundineae</taxon>
        <taxon>Arundo</taxon>
    </lineage>
</organism>
<proteinExistence type="predicted"/>
<sequence>MSHHFFSLDMYLIIFFFRHVFNFFCFFF</sequence>
<keyword evidence="1" id="KW-0812">Transmembrane</keyword>
<keyword evidence="1" id="KW-0472">Membrane</keyword>
<feature type="transmembrane region" description="Helical" evidence="1">
    <location>
        <begin position="6"/>
        <end position="27"/>
    </location>
</feature>
<evidence type="ECO:0000313" key="2">
    <source>
        <dbReference type="EMBL" id="JAE00184.1"/>
    </source>
</evidence>
<accession>A0A0A9EMH5</accession>
<reference evidence="2" key="1">
    <citation type="submission" date="2014-09" db="EMBL/GenBank/DDBJ databases">
        <authorList>
            <person name="Magalhaes I.L.F."/>
            <person name="Oliveira U."/>
            <person name="Santos F.R."/>
            <person name="Vidigal T.H.D.A."/>
            <person name="Brescovit A.D."/>
            <person name="Santos A.J."/>
        </authorList>
    </citation>
    <scope>NUCLEOTIDE SEQUENCE</scope>
    <source>
        <tissue evidence="2">Shoot tissue taken approximately 20 cm above the soil surface</tissue>
    </source>
</reference>
<dbReference type="EMBL" id="GBRH01197712">
    <property type="protein sequence ID" value="JAE00184.1"/>
    <property type="molecule type" value="Transcribed_RNA"/>
</dbReference>
<evidence type="ECO:0000256" key="1">
    <source>
        <dbReference type="SAM" id="Phobius"/>
    </source>
</evidence>
<dbReference type="AlphaFoldDB" id="A0A0A9EMH5"/>
<reference evidence="2" key="2">
    <citation type="journal article" date="2015" name="Data Brief">
        <title>Shoot transcriptome of the giant reed, Arundo donax.</title>
        <authorList>
            <person name="Barrero R.A."/>
            <person name="Guerrero F.D."/>
            <person name="Moolhuijzen P."/>
            <person name="Goolsby J.A."/>
            <person name="Tidwell J."/>
            <person name="Bellgard S.E."/>
            <person name="Bellgard M.I."/>
        </authorList>
    </citation>
    <scope>NUCLEOTIDE SEQUENCE</scope>
    <source>
        <tissue evidence="2">Shoot tissue taken approximately 20 cm above the soil surface</tissue>
    </source>
</reference>
<protein>
    <submittedName>
        <fullName evidence="2">Uncharacterized protein</fullName>
    </submittedName>
</protein>
<keyword evidence="1" id="KW-1133">Transmembrane helix</keyword>